<sequence length="390" mass="44596">MKFIFRAVFLVMVLLLSNILPAQNNPIRVAIFSPIYMDSAFIGDTYKLGDANLPKQMLPGLEFYNGAMAAIDSLEKQGMNAEVMVYDTKSSNHSLHNILQQLEENPVDLMITSCNDRNELMQMAQFALQKHIPLISATYPNNAGIYNNPYFIILNSTLQTHCSSIYKYLQRNNAFDKIVLFTRKGKPAEIIQGIFSQMLHNTYSIPLKYLTVQLPDTFTVNQVKPYLDSTKKNIIICGSLNDMFALQLIKAAGDAKNYDIEVMGMPTWDAMQGLDQPAYASTTIVYTTPFYYNRTSQLYNNIAQQYRTQLNANPTDMMLKGYETTFHFLQLWQQFGPEAIHHLSENKFVLFNKYNIQPVRDNKDLSAIHYLENQQLYFVKKQGGAIKSVN</sequence>
<keyword evidence="3" id="KW-1185">Reference proteome</keyword>
<evidence type="ECO:0000313" key="3">
    <source>
        <dbReference type="Proteomes" id="UP000249720"/>
    </source>
</evidence>
<accession>A0A2W7RT59</accession>
<dbReference type="InterPro" id="IPR028082">
    <property type="entry name" value="Peripla_BP_I"/>
</dbReference>
<evidence type="ECO:0000256" key="1">
    <source>
        <dbReference type="SAM" id="SignalP"/>
    </source>
</evidence>
<gene>
    <name evidence="2" type="ORF">LX80_01138</name>
</gene>
<reference evidence="2 3" key="1">
    <citation type="submission" date="2018-06" db="EMBL/GenBank/DDBJ databases">
        <title>Genomic Encyclopedia of Archaeal and Bacterial Type Strains, Phase II (KMG-II): from individual species to whole genera.</title>
        <authorList>
            <person name="Goeker M."/>
        </authorList>
    </citation>
    <scope>NUCLEOTIDE SEQUENCE [LARGE SCALE GENOMIC DNA]</scope>
    <source>
        <strain evidence="2 3">DSM 23241</strain>
    </source>
</reference>
<dbReference type="Proteomes" id="UP000249720">
    <property type="component" value="Unassembled WGS sequence"/>
</dbReference>
<name>A0A2W7RT59_9BACT</name>
<dbReference type="Gene3D" id="3.40.50.2300">
    <property type="match status" value="2"/>
</dbReference>
<proteinExistence type="predicted"/>
<evidence type="ECO:0000313" key="2">
    <source>
        <dbReference type="EMBL" id="PZX63494.1"/>
    </source>
</evidence>
<feature type="chain" id="PRO_5015947993" evidence="1">
    <location>
        <begin position="23"/>
        <end position="390"/>
    </location>
</feature>
<dbReference type="AlphaFoldDB" id="A0A2W7RT59"/>
<dbReference type="EMBL" id="QKZV01000003">
    <property type="protein sequence ID" value="PZX63494.1"/>
    <property type="molecule type" value="Genomic_DNA"/>
</dbReference>
<dbReference type="RefSeq" id="WP_111294159.1">
    <property type="nucleotide sequence ID" value="NZ_QKZV01000003.1"/>
</dbReference>
<organism evidence="2 3">
    <name type="scientific">Hydrotalea sandarakina</name>
    <dbReference type="NCBI Taxonomy" id="1004304"/>
    <lineage>
        <taxon>Bacteria</taxon>
        <taxon>Pseudomonadati</taxon>
        <taxon>Bacteroidota</taxon>
        <taxon>Chitinophagia</taxon>
        <taxon>Chitinophagales</taxon>
        <taxon>Chitinophagaceae</taxon>
        <taxon>Hydrotalea</taxon>
    </lineage>
</organism>
<dbReference type="SUPFAM" id="SSF53822">
    <property type="entry name" value="Periplasmic binding protein-like I"/>
    <property type="match status" value="1"/>
</dbReference>
<keyword evidence="1" id="KW-0732">Signal</keyword>
<feature type="signal peptide" evidence="1">
    <location>
        <begin position="1"/>
        <end position="22"/>
    </location>
</feature>
<dbReference type="OrthoDB" id="2149800at2"/>
<comment type="caution">
    <text evidence="2">The sequence shown here is derived from an EMBL/GenBank/DDBJ whole genome shotgun (WGS) entry which is preliminary data.</text>
</comment>
<protein>
    <submittedName>
        <fullName evidence="2">Substrate-binding family protein</fullName>
    </submittedName>
</protein>